<comment type="similarity">
    <text evidence="2">Belongs to the GSP F family.</text>
</comment>
<keyword evidence="4" id="KW-0997">Cell inner membrane</keyword>
<evidence type="ECO:0000259" key="10">
    <source>
        <dbReference type="Pfam" id="PF00482"/>
    </source>
</evidence>
<comment type="subcellular location">
    <subcellularLocation>
        <location evidence="1">Cell inner membrane</location>
        <topology evidence="1">Multi-pass membrane protein</topology>
    </subcellularLocation>
</comment>
<evidence type="ECO:0000313" key="11">
    <source>
        <dbReference type="EMBL" id="ASM78895.1"/>
    </source>
</evidence>
<evidence type="ECO:0000313" key="12">
    <source>
        <dbReference type="Proteomes" id="UP000199729"/>
    </source>
</evidence>
<dbReference type="InterPro" id="IPR042094">
    <property type="entry name" value="T2SS_GspF_sf"/>
</dbReference>
<feature type="domain" description="Type II secretion system protein GspF" evidence="10">
    <location>
        <begin position="282"/>
        <end position="404"/>
    </location>
</feature>
<dbReference type="GO" id="GO:0015628">
    <property type="term" value="P:protein secretion by the type II secretion system"/>
    <property type="evidence" value="ECO:0007669"/>
    <property type="project" value="TreeGrafter"/>
</dbReference>
<evidence type="ECO:0000256" key="5">
    <source>
        <dbReference type="ARBA" id="ARBA00022692"/>
    </source>
</evidence>
<keyword evidence="7 9" id="KW-0472">Membrane</keyword>
<evidence type="ECO:0000256" key="4">
    <source>
        <dbReference type="ARBA" id="ARBA00022519"/>
    </source>
</evidence>
<dbReference type="PANTHER" id="PTHR30012:SF7">
    <property type="entry name" value="PROTEIN TRANSPORT PROTEIN HOFC HOMOLOG"/>
    <property type="match status" value="1"/>
</dbReference>
<proteinExistence type="inferred from homology"/>
<evidence type="ECO:0000256" key="6">
    <source>
        <dbReference type="ARBA" id="ARBA00022989"/>
    </source>
</evidence>
<dbReference type="KEGG" id="vff:VITFI_CDS3118"/>
<evidence type="ECO:0000256" key="9">
    <source>
        <dbReference type="SAM" id="Phobius"/>
    </source>
</evidence>
<dbReference type="Pfam" id="PF00482">
    <property type="entry name" value="T2SSF"/>
    <property type="match status" value="2"/>
</dbReference>
<dbReference type="InterPro" id="IPR018076">
    <property type="entry name" value="T2SS_GspF_dom"/>
</dbReference>
<keyword evidence="6 9" id="KW-1133">Transmembrane helix</keyword>
<gene>
    <name evidence="11" type="ORF">VITFI_CDS3118</name>
</gene>
<sequence length="412" mass="44487">MATASKPTADKKPTPEQTYDWEGKDRSGKAVKGEIRAAGEAAASANLRRQGIMVSKIKKRRTSTFGAPSITTKDIAVFTRQLSTMMKAGVPLMQSFDIVAKGSANATLTRLLLDIKADIESGTSMSGAFRRYPQYFDNLYCNLVEAGEAGGILEQLLNRLAIYQEKSQALKQRVKSAMTYPISVMVVAGGVVTVIMIFVIPQFEEVFKGFGAELPGPTQLVINMSRFFVANWYLIFGGLALFGYTVKESFKRSVALQQALDRVKLKLPVFGDLIQKSIVARWTRTLATLFAAGVPLVDALESVGGTAGNSVYTIATAKIQREVSTGTGLTTAMTASGIFPNMVLQMCSIGEESGALDDMLNKAAEFFEEEVDEMVKGLSSLMEPIIIVFLGTIIGGIVVAMYLPIFKMGGAV</sequence>
<reference evidence="11 12" key="1">
    <citation type="submission" date="2017-07" db="EMBL/GenBank/DDBJ databases">
        <title>Complete Genome Sequence of the cosmetic ferment Vitreoscilla filiformis (ATCC15551).</title>
        <authorList>
            <person name="Contreras S."/>
            <person name="Sagory-Zalkind P."/>
            <person name="Blanquart H."/>
            <person name="Iltis A."/>
            <person name="Morand S.C."/>
        </authorList>
    </citation>
    <scope>NUCLEOTIDE SEQUENCE [LARGE SCALE GENOMIC DNA]</scope>
    <source>
        <strain evidence="11 12">ATCC 15551</strain>
    </source>
</reference>
<feature type="transmembrane region" description="Helical" evidence="9">
    <location>
        <begin position="220"/>
        <end position="242"/>
    </location>
</feature>
<name>A0A221KIV3_VITFI</name>
<dbReference type="Proteomes" id="UP000199729">
    <property type="component" value="Chromosome"/>
</dbReference>
<dbReference type="AlphaFoldDB" id="A0A221KIV3"/>
<keyword evidence="5 9" id="KW-0812">Transmembrane</keyword>
<organism evidence="11 12">
    <name type="scientific">Vitreoscilla filiformis</name>
    <dbReference type="NCBI Taxonomy" id="63"/>
    <lineage>
        <taxon>Bacteria</taxon>
        <taxon>Pseudomonadati</taxon>
        <taxon>Pseudomonadota</taxon>
        <taxon>Betaproteobacteria</taxon>
        <taxon>Neisseriales</taxon>
        <taxon>Neisseriaceae</taxon>
        <taxon>Vitreoscilla</taxon>
    </lineage>
</organism>
<dbReference type="GO" id="GO:0005886">
    <property type="term" value="C:plasma membrane"/>
    <property type="evidence" value="ECO:0007669"/>
    <property type="project" value="UniProtKB-SubCell"/>
</dbReference>
<evidence type="ECO:0000256" key="7">
    <source>
        <dbReference type="ARBA" id="ARBA00023136"/>
    </source>
</evidence>
<dbReference type="OrthoDB" id="9805682at2"/>
<evidence type="ECO:0000256" key="2">
    <source>
        <dbReference type="ARBA" id="ARBA00005745"/>
    </source>
</evidence>
<feature type="transmembrane region" description="Helical" evidence="9">
    <location>
        <begin position="384"/>
        <end position="405"/>
    </location>
</feature>
<dbReference type="RefSeq" id="WP_089417761.1">
    <property type="nucleotide sequence ID" value="NZ_CP022423.1"/>
</dbReference>
<feature type="transmembrane region" description="Helical" evidence="9">
    <location>
        <begin position="180"/>
        <end position="200"/>
    </location>
</feature>
<feature type="region of interest" description="Disordered" evidence="8">
    <location>
        <begin position="1"/>
        <end position="27"/>
    </location>
</feature>
<accession>A0A221KIV3</accession>
<evidence type="ECO:0000256" key="1">
    <source>
        <dbReference type="ARBA" id="ARBA00004429"/>
    </source>
</evidence>
<dbReference type="Gene3D" id="1.20.81.30">
    <property type="entry name" value="Type II secretion system (T2SS), domain F"/>
    <property type="match status" value="2"/>
</dbReference>
<keyword evidence="3" id="KW-1003">Cell membrane</keyword>
<protein>
    <submittedName>
        <fullName evidence="11">Type II secretion system protein F</fullName>
    </submittedName>
</protein>
<evidence type="ECO:0000256" key="8">
    <source>
        <dbReference type="SAM" id="MobiDB-lite"/>
    </source>
</evidence>
<dbReference type="EMBL" id="CP022423">
    <property type="protein sequence ID" value="ASM78895.1"/>
    <property type="molecule type" value="Genomic_DNA"/>
</dbReference>
<dbReference type="PRINTS" id="PR00812">
    <property type="entry name" value="BCTERIALGSPF"/>
</dbReference>
<dbReference type="FunFam" id="1.20.81.30:FF:000001">
    <property type="entry name" value="Type II secretion system protein F"/>
    <property type="match status" value="2"/>
</dbReference>
<keyword evidence="12" id="KW-1185">Reference proteome</keyword>
<feature type="domain" description="Type II secretion system protein GspF" evidence="10">
    <location>
        <begin position="78"/>
        <end position="201"/>
    </location>
</feature>
<dbReference type="InterPro" id="IPR003004">
    <property type="entry name" value="GspF/PilC"/>
</dbReference>
<evidence type="ECO:0000256" key="3">
    <source>
        <dbReference type="ARBA" id="ARBA00022475"/>
    </source>
</evidence>
<dbReference type="PANTHER" id="PTHR30012">
    <property type="entry name" value="GENERAL SECRETION PATHWAY PROTEIN"/>
    <property type="match status" value="1"/>
</dbReference>